<sequence>MDVKYECCDMNLHVAVIKPQLSLTQATKVEVEDPKRAHEQDAKLIERNIRSQEEDDGGGGGCYNKITIVGNHQNNQWPKILVNESKE</sequence>
<dbReference type="EMBL" id="KZ663138">
    <property type="protein sequence ID" value="PPS15543.1"/>
    <property type="molecule type" value="Genomic_DNA"/>
</dbReference>
<evidence type="ECO:0000313" key="1">
    <source>
        <dbReference type="EMBL" id="PPS15543.1"/>
    </source>
</evidence>
<dbReference type="Proteomes" id="UP000239757">
    <property type="component" value="Unassembled WGS sequence"/>
</dbReference>
<evidence type="ECO:0000313" key="2">
    <source>
        <dbReference type="Proteomes" id="UP000239757"/>
    </source>
</evidence>
<accession>A0A2P5YIX0</accession>
<dbReference type="AlphaFoldDB" id="A0A2P5YIX0"/>
<protein>
    <submittedName>
        <fullName evidence="1">Uncharacterized protein</fullName>
    </submittedName>
</protein>
<proteinExistence type="predicted"/>
<reference evidence="1 2" key="1">
    <citation type="submission" date="2015-01" db="EMBL/GenBank/DDBJ databases">
        <title>Genome of allotetraploid Gossypium barbadense reveals genomic plasticity and fiber elongation in cotton evolution.</title>
        <authorList>
            <person name="Chen X."/>
            <person name="Liu X."/>
            <person name="Zhao B."/>
            <person name="Zheng H."/>
            <person name="Hu Y."/>
            <person name="Lu G."/>
            <person name="Yang C."/>
            <person name="Chen J."/>
            <person name="Shan C."/>
            <person name="Zhang L."/>
            <person name="Zhou Y."/>
            <person name="Wang L."/>
            <person name="Guo W."/>
            <person name="Bai Y."/>
            <person name="Ruan J."/>
            <person name="Shangguan X."/>
            <person name="Mao Y."/>
            <person name="Jiang J."/>
            <person name="Zhu Y."/>
            <person name="Lei J."/>
            <person name="Kang H."/>
            <person name="Chen S."/>
            <person name="He X."/>
            <person name="Wang R."/>
            <person name="Wang Y."/>
            <person name="Chen J."/>
            <person name="Wang L."/>
            <person name="Yu S."/>
            <person name="Wang B."/>
            <person name="Wei J."/>
            <person name="Song S."/>
            <person name="Lu X."/>
            <person name="Gao Z."/>
            <person name="Gu W."/>
            <person name="Deng X."/>
            <person name="Ma D."/>
            <person name="Wang S."/>
            <person name="Liang W."/>
            <person name="Fang L."/>
            <person name="Cai C."/>
            <person name="Zhu X."/>
            <person name="Zhou B."/>
            <person name="Zhang Y."/>
            <person name="Chen Z."/>
            <person name="Xu S."/>
            <person name="Zhu R."/>
            <person name="Wang S."/>
            <person name="Zhang T."/>
            <person name="Zhao G."/>
        </authorList>
    </citation>
    <scope>NUCLEOTIDE SEQUENCE [LARGE SCALE GENOMIC DNA]</scope>
    <source>
        <strain evidence="2">cv. Xinhai21</strain>
        <tissue evidence="1">Leaf</tissue>
    </source>
</reference>
<gene>
    <name evidence="1" type="ORF">GOBAR_AA05029</name>
</gene>
<organism evidence="1 2">
    <name type="scientific">Gossypium barbadense</name>
    <name type="common">Sea Island cotton</name>
    <name type="synonym">Hibiscus barbadensis</name>
    <dbReference type="NCBI Taxonomy" id="3634"/>
    <lineage>
        <taxon>Eukaryota</taxon>
        <taxon>Viridiplantae</taxon>
        <taxon>Streptophyta</taxon>
        <taxon>Embryophyta</taxon>
        <taxon>Tracheophyta</taxon>
        <taxon>Spermatophyta</taxon>
        <taxon>Magnoliopsida</taxon>
        <taxon>eudicotyledons</taxon>
        <taxon>Gunneridae</taxon>
        <taxon>Pentapetalae</taxon>
        <taxon>rosids</taxon>
        <taxon>malvids</taxon>
        <taxon>Malvales</taxon>
        <taxon>Malvaceae</taxon>
        <taxon>Malvoideae</taxon>
        <taxon>Gossypium</taxon>
    </lineage>
</organism>
<name>A0A2P5YIX0_GOSBA</name>